<reference evidence="1" key="1">
    <citation type="submission" date="2018-02" db="EMBL/GenBank/DDBJ databases">
        <title>Rhizophora mucronata_Transcriptome.</title>
        <authorList>
            <person name="Meera S.P."/>
            <person name="Sreeshan A."/>
            <person name="Augustine A."/>
        </authorList>
    </citation>
    <scope>NUCLEOTIDE SEQUENCE</scope>
    <source>
        <tissue evidence="1">Leaf</tissue>
    </source>
</reference>
<protein>
    <submittedName>
        <fullName evidence="1">Uncharacterized protein</fullName>
    </submittedName>
</protein>
<accession>A0A2P2ITI2</accession>
<proteinExistence type="predicted"/>
<dbReference type="EMBL" id="GGEC01004048">
    <property type="protein sequence ID" value="MBW84531.1"/>
    <property type="molecule type" value="Transcribed_RNA"/>
</dbReference>
<evidence type="ECO:0000313" key="1">
    <source>
        <dbReference type="EMBL" id="MBW84531.1"/>
    </source>
</evidence>
<sequence length="29" mass="3381">MHFINWSNKSYTKLNKAAIFPRMGVLLTV</sequence>
<organism evidence="1">
    <name type="scientific">Rhizophora mucronata</name>
    <name type="common">Asiatic mangrove</name>
    <dbReference type="NCBI Taxonomy" id="61149"/>
    <lineage>
        <taxon>Eukaryota</taxon>
        <taxon>Viridiplantae</taxon>
        <taxon>Streptophyta</taxon>
        <taxon>Embryophyta</taxon>
        <taxon>Tracheophyta</taxon>
        <taxon>Spermatophyta</taxon>
        <taxon>Magnoliopsida</taxon>
        <taxon>eudicotyledons</taxon>
        <taxon>Gunneridae</taxon>
        <taxon>Pentapetalae</taxon>
        <taxon>rosids</taxon>
        <taxon>fabids</taxon>
        <taxon>Malpighiales</taxon>
        <taxon>Rhizophoraceae</taxon>
        <taxon>Rhizophora</taxon>
    </lineage>
</organism>
<name>A0A2P2ITI2_RHIMU</name>
<dbReference type="AlphaFoldDB" id="A0A2P2ITI2"/>